<dbReference type="GO" id="GO:0015473">
    <property type="term" value="F:fimbrial usher porin activity"/>
    <property type="evidence" value="ECO:0007669"/>
    <property type="project" value="InterPro"/>
</dbReference>
<dbReference type="Pfam" id="PF00577">
    <property type="entry name" value="Usher"/>
    <property type="match status" value="1"/>
</dbReference>
<evidence type="ECO:0008006" key="2">
    <source>
        <dbReference type="Google" id="ProtNLM"/>
    </source>
</evidence>
<dbReference type="EMBL" id="CP029752">
    <property type="protein sequence ID" value="QFG76782.1"/>
    <property type="molecule type" value="Genomic_DNA"/>
</dbReference>
<accession>A0A5P6AA84</accession>
<dbReference type="GO" id="GO:0009279">
    <property type="term" value="C:cell outer membrane"/>
    <property type="evidence" value="ECO:0007669"/>
    <property type="project" value="TreeGrafter"/>
</dbReference>
<dbReference type="GO" id="GO:0009297">
    <property type="term" value="P:pilus assembly"/>
    <property type="evidence" value="ECO:0007669"/>
    <property type="project" value="InterPro"/>
</dbReference>
<reference evidence="1" key="1">
    <citation type="submission" date="2018-05" db="EMBL/GenBank/DDBJ databases">
        <title>Bacterial isolates from healthy term breastfed infants carrying antibiotic resistance genes.</title>
        <authorList>
            <person name="Casaburi G."/>
        </authorList>
    </citation>
    <scope>NUCLEOTIDE SEQUENCE [LARGE SCALE GENOMIC DNA]</scope>
    <source>
        <strain evidence="1">7084_4</strain>
    </source>
</reference>
<organism evidence="1">
    <name type="scientific">Raoultella planticola</name>
    <name type="common">Klebsiella planticola</name>
    <dbReference type="NCBI Taxonomy" id="575"/>
    <lineage>
        <taxon>Bacteria</taxon>
        <taxon>Pseudomonadati</taxon>
        <taxon>Pseudomonadota</taxon>
        <taxon>Gammaproteobacteria</taxon>
        <taxon>Enterobacterales</taxon>
        <taxon>Enterobacteriaceae</taxon>
        <taxon>Klebsiella/Raoultella group</taxon>
        <taxon>Raoultella</taxon>
    </lineage>
</organism>
<proteinExistence type="predicted"/>
<dbReference type="AlphaFoldDB" id="A0A5P6AA84"/>
<protein>
    <recommendedName>
        <fullName evidence="2">Outer membrane usher protein fimD</fullName>
    </recommendedName>
</protein>
<sequence>MSLDNQYSYAPVIRGVARTNARLTVRQRDAVIYSTLLTPGAFAIDDLYTAQVGPILTLWWRNRTGKFSPSGFPIRPCRA</sequence>
<dbReference type="PANTHER" id="PTHR30451">
    <property type="entry name" value="OUTER MEMBRANE USHER PROTEIN"/>
    <property type="match status" value="1"/>
</dbReference>
<evidence type="ECO:0000313" key="1">
    <source>
        <dbReference type="EMBL" id="QFG76782.1"/>
    </source>
</evidence>
<dbReference type="PANTHER" id="PTHR30451:SF5">
    <property type="entry name" value="SLR0019 PROTEIN"/>
    <property type="match status" value="1"/>
</dbReference>
<dbReference type="Gene3D" id="2.60.40.3110">
    <property type="match status" value="1"/>
</dbReference>
<gene>
    <name evidence="1" type="ORF">DMB90_13160</name>
</gene>
<name>A0A5P6AA84_RAOPL</name>
<dbReference type="InterPro" id="IPR000015">
    <property type="entry name" value="Fimb_usher"/>
</dbReference>